<dbReference type="CDD" id="cd18795">
    <property type="entry name" value="SF2_C_Ski2"/>
    <property type="match status" value="2"/>
</dbReference>
<dbReference type="PIRSF" id="PIRSF039073">
    <property type="entry name" value="BRR2"/>
    <property type="match status" value="1"/>
</dbReference>
<dbReference type="InterPro" id="IPR036388">
    <property type="entry name" value="WH-like_DNA-bd_sf"/>
</dbReference>
<dbReference type="EMBL" id="OU892281">
    <property type="protein sequence ID" value="CAG9769327.1"/>
    <property type="molecule type" value="Genomic_DNA"/>
</dbReference>
<dbReference type="InterPro" id="IPR003593">
    <property type="entry name" value="AAA+_ATPase"/>
</dbReference>
<keyword evidence="1" id="KW-0547">Nucleotide-binding</keyword>
<dbReference type="FunFam" id="3.40.50.300:FF:000062">
    <property type="entry name" value="U5 small nuclear ribonucleoprotein helicase"/>
    <property type="match status" value="1"/>
</dbReference>
<dbReference type="Pfam" id="PF02889">
    <property type="entry name" value="Sec63"/>
    <property type="match status" value="2"/>
</dbReference>
<dbReference type="InterPro" id="IPR050474">
    <property type="entry name" value="Hel308_SKI2-like"/>
</dbReference>
<dbReference type="Gene3D" id="3.40.50.300">
    <property type="entry name" value="P-loop containing nucleotide triphosphate hydrolases"/>
    <property type="match status" value="4"/>
</dbReference>
<dbReference type="Gene3D" id="1.10.3380.10">
    <property type="entry name" value="Sec63 N-terminal domain-like domain"/>
    <property type="match status" value="2"/>
</dbReference>
<dbReference type="SMART" id="SM00973">
    <property type="entry name" value="Sec63"/>
    <property type="match status" value="2"/>
</dbReference>
<evidence type="ECO:0000256" key="1">
    <source>
        <dbReference type="ARBA" id="ARBA00022741"/>
    </source>
</evidence>
<dbReference type="Pfam" id="PF00271">
    <property type="entry name" value="Helicase_C"/>
    <property type="match status" value="2"/>
</dbReference>
<proteinExistence type="predicted"/>
<feature type="domain" description="Helicase C-terminal" evidence="6">
    <location>
        <begin position="637"/>
        <end position="843"/>
    </location>
</feature>
<dbReference type="FunFam" id="1.10.3380.10:FF:000002">
    <property type="entry name" value="Activating signal cointegrator 1 complex subunit 3"/>
    <property type="match status" value="1"/>
</dbReference>
<feature type="domain" description="Helicase ATP-binding" evidence="5">
    <location>
        <begin position="1266"/>
        <end position="1440"/>
    </location>
</feature>
<dbReference type="InterPro" id="IPR035892">
    <property type="entry name" value="C2_domain_sf"/>
</dbReference>
<dbReference type="Gene3D" id="1.10.10.10">
    <property type="entry name" value="Winged helix-like DNA-binding domain superfamily/Winged helix DNA-binding domain"/>
    <property type="match status" value="2"/>
</dbReference>
<dbReference type="InterPro" id="IPR011545">
    <property type="entry name" value="DEAD/DEAH_box_helicase_dom"/>
</dbReference>
<dbReference type="SUPFAM" id="SSF158702">
    <property type="entry name" value="Sec63 N-terminal domain-like"/>
    <property type="match status" value="2"/>
</dbReference>
<dbReference type="PANTHER" id="PTHR47961">
    <property type="entry name" value="DNA POLYMERASE THETA, PUTATIVE (AFU_ORTHOLOGUE AFUA_1G05260)-RELATED"/>
    <property type="match status" value="1"/>
</dbReference>
<dbReference type="InterPro" id="IPR057842">
    <property type="entry name" value="WH_MER3"/>
</dbReference>
<dbReference type="InterPro" id="IPR014756">
    <property type="entry name" value="Ig_E-set"/>
</dbReference>
<name>A0A9N9MUJ0_9CUCU</name>
<dbReference type="InterPro" id="IPR027417">
    <property type="entry name" value="P-loop_NTPase"/>
</dbReference>
<dbReference type="Gene3D" id="2.60.40.150">
    <property type="entry name" value="C2 domain"/>
    <property type="match status" value="2"/>
</dbReference>
<dbReference type="FunFam" id="1.10.10.10:FF:000012">
    <property type="entry name" value="U5 small nuclear ribonucleoprotein helicase"/>
    <property type="match status" value="2"/>
</dbReference>
<dbReference type="SUPFAM" id="SSF46785">
    <property type="entry name" value="Winged helix' DNA-binding domain"/>
    <property type="match status" value="2"/>
</dbReference>
<reference evidence="7" key="1">
    <citation type="submission" date="2022-01" db="EMBL/GenBank/DDBJ databases">
        <authorList>
            <person name="King R."/>
        </authorList>
    </citation>
    <scope>NUCLEOTIDE SEQUENCE</scope>
</reference>
<dbReference type="FunFam" id="3.40.50.300:FF:000254">
    <property type="entry name" value="U5 small nuclear ribonucleoprotein helicase"/>
    <property type="match status" value="1"/>
</dbReference>
<dbReference type="InterPro" id="IPR036390">
    <property type="entry name" value="WH_DNA-bd_sf"/>
</dbReference>
<evidence type="ECO:0000259" key="5">
    <source>
        <dbReference type="PROSITE" id="PS51192"/>
    </source>
</evidence>
<dbReference type="InterPro" id="IPR004179">
    <property type="entry name" value="Sec63-dom"/>
</dbReference>
<evidence type="ECO:0000313" key="8">
    <source>
        <dbReference type="Proteomes" id="UP001152799"/>
    </source>
</evidence>
<dbReference type="SUPFAM" id="SSF81296">
    <property type="entry name" value="E set domains"/>
    <property type="match status" value="1"/>
</dbReference>
<dbReference type="GO" id="GO:0004386">
    <property type="term" value="F:helicase activity"/>
    <property type="evidence" value="ECO:0007669"/>
    <property type="project" value="UniProtKB-KW"/>
</dbReference>
<dbReference type="SMART" id="SM00490">
    <property type="entry name" value="HELICc"/>
    <property type="match status" value="2"/>
</dbReference>
<keyword evidence="3" id="KW-0347">Helicase</keyword>
<feature type="domain" description="Helicase ATP-binding" evidence="5">
    <location>
        <begin position="420"/>
        <end position="603"/>
    </location>
</feature>
<dbReference type="GO" id="GO:0003676">
    <property type="term" value="F:nucleic acid binding"/>
    <property type="evidence" value="ECO:0007669"/>
    <property type="project" value="InterPro"/>
</dbReference>
<dbReference type="SMART" id="SM00382">
    <property type="entry name" value="AAA"/>
    <property type="match status" value="2"/>
</dbReference>
<dbReference type="FunFam" id="3.40.50.300:FF:000102">
    <property type="entry name" value="RNA helicase, activating signal cointegrator 1"/>
    <property type="match status" value="1"/>
</dbReference>
<dbReference type="PROSITE" id="PS51192">
    <property type="entry name" value="HELICASE_ATP_BIND_1"/>
    <property type="match status" value="2"/>
</dbReference>
<dbReference type="InterPro" id="IPR014001">
    <property type="entry name" value="Helicase_ATP-bd"/>
</dbReference>
<keyword evidence="2" id="KW-0378">Hydrolase</keyword>
<dbReference type="SUPFAM" id="SSF52540">
    <property type="entry name" value="P-loop containing nucleoside triphosphate hydrolases"/>
    <property type="match status" value="3"/>
</dbReference>
<dbReference type="GO" id="GO:0005524">
    <property type="term" value="F:ATP binding"/>
    <property type="evidence" value="ECO:0007669"/>
    <property type="project" value="UniProtKB-KW"/>
</dbReference>
<dbReference type="FunFam" id="3.40.50.300:FF:000231">
    <property type="entry name" value="Activating signal cointegrator 1 complex subunit 3"/>
    <property type="match status" value="1"/>
</dbReference>
<dbReference type="Pfam" id="PF23445">
    <property type="entry name" value="WHD_SNRNP200"/>
    <property type="match status" value="2"/>
</dbReference>
<dbReference type="SMART" id="SM00487">
    <property type="entry name" value="DEXDc"/>
    <property type="match status" value="2"/>
</dbReference>
<sequence>MSNFFKIFHGLQQFESPSQPMEFSISKCEYSRIENRFKYAEDVEIAVGLIYLEELRGIVEKHIKAKVKDDLPLEESICENMVQLIKEFKLGHTFNKQLFSREPVSTLEKIEWLIENITERLSNDHFYKAPRSFKLEKIDLDKLSKPINPLFYIPLGHKLPDNTNYNKSDSKNEFSLLYSGAKKDNEIYPLQAMFELNKNSFPSYTYEEFSAIIAEQLTSDRSDDEIVTYLLDIFGCTVFDFLGEIISNRHKNIDYRATKVNNNVKLVKPPPKSTSNAVIAGTVTVQSEKESNLLKKMRKIEKKDRNKGEIKETATEYEAAKNTPLFKKQVFRLDPNEYPHVHDEMRSNMIETKYDGVTVCQPANAIKKNTSQYAEFTIPGSKKDDIDKIPKVQVSSLDNLGKLVFKDIKEFNVIQSEVFPVAYNSNENLLICAPTGAGKTNIALLSIVHRIKCHMEGSNIKKNEFKIVYVCPMKALATEMVENFRKKLAPIGISVKECTGDMQLTKKEIFETQMLVTTPEKWDVITRKGAVDSEIVGLVKLLIIDEVHLLNSSRGPVIETLVARTLRQVVSSQSMIRIVALSATLPGYLDVAQFLKVNTKTGLFFFDNRYRSVPLTTSFIGVKGSRGEESATMDMICYTKVVDFIRDGHQAMIFVTSRNATASVANRIIEIAQSKGTLHLFEPERSIKIHKAGYKTSELGRLVPLGFGIHHAGMVRSDRLAVEHLFRTGELKILVCTTTLAWGVNLPAHAVIIRGTLHYDSSKSSFADMDMLDVQQIFGRAGRPQYDTSGHGLIITSMENMSKYMGLMLSQTPIESQFLNCISDHLNAEVILGTVSNLMEAVEWLSNTFLYCRIKKNPLVYGLTFNEVWDTSQFNKFLQGQLNNAANILEASQMIRFDRTLGELRPTNFGRIASFYYISHKTMDLFSKRFHRHISEANLFKLLGEAEEFKQIQVRMDEVKELERLLEYNEYDIDLPVGTSGSAKVLCLVQAYISRAPIRVSSLISDSNYIMQTIVRLARALFEIAKSKNYALQMSRALTLAQMLEQQMWDHMHPLRQFKELSQHLDSHRASEVLMLNIEDLKEMSERELENLFRSRHVGSRVKHYCNVFPTVDVEQIVQPITEGVIRVKLTITPTFKWDNQIHGGAQHYYAWVEDPRHDAVYHIESFVITKKNCQDADNTVDLVFTVPLTKPLSFEYYVRVVNSQFMHSHETGVIDLENMIQFPKDSYQTTILDLYPLPKNVLKNKSFEELYSFTHFNAVQSQVFHSCYHTDTPIILGAPTGSGKTIVAELCILRLFRCNPNKKVVYIAPMKALVRERVKDWSTKFAKINKKVIEVTGDVTPRSEFIRSADIIITTPEKWDAMSRNWTEKDFVKQVGLMVIDEVHLLGEERGPVLEVIVSRMNCINNKKNTNVRIIGLSTAMANPGDLAYWLNCDKRGLFNFSSAVRPVPLEIHLQGFDVKNYCPRMAAMNKSVYQAICQYAQDSSSLIFVSSRKQTRITGGELMKYVLNENNPHRWIHCHPDELEDAKARIIDQDLLELISYGIGIHHAGLVDSDRHLVEHLFVNQKIQVLIATATLAWGVNFPARLVIVKGTEFFDPTTKLYRDMPITDVIQMCGRAGRPQFDSSGVACVMVEESKKNFYRKFLFEPFPVESNLLESLPDHVNAEIANGNVATKNQLVEFIESTFFFRRLLANPSYYQLQPNDDPLQYVSDLADSVVDALRQRDCVTMPEKDAVEEIYETTLLGMLSSQYYLSYKSIHFLSESMEPNNSIEELLTLICQVEEYKLFPVRHNEDIINREWCKKLDIKTSFPFDSPYLKVLIMLKCYLLNKNLPNQEYILDLKSVLDQIIRIIHAMMSLAATRNWLECTLKTIHLCQMLIQGFMLTSPNLIMLPYVNASKLVEIQSQLGKVLRINNSEINIADLKSSINSNPNIGKDITSIFGKILGVNAAAEIMKTIRDLPTLTIQSIVANATNNTILDLETDKINRLIRITGQEDADYLIKLDMTREGSRNMNVFSKKFNKQKEEFWFLILATENDLIFKKFSFSRRYKTIEVPVHLRRGVYSYQLYIMSDCYLGFDQLLTFRIKIG</sequence>
<evidence type="ECO:0000256" key="3">
    <source>
        <dbReference type="ARBA" id="ARBA00022806"/>
    </source>
</evidence>
<dbReference type="OrthoDB" id="5575at2759"/>
<protein>
    <recommendedName>
        <fullName evidence="9">Activating signal cointegrator 1 complex subunit 3</fullName>
    </recommendedName>
</protein>
<evidence type="ECO:0000256" key="4">
    <source>
        <dbReference type="ARBA" id="ARBA00022840"/>
    </source>
</evidence>
<accession>A0A9N9MUJ0</accession>
<dbReference type="InterPro" id="IPR001650">
    <property type="entry name" value="Helicase_C-like"/>
</dbReference>
<keyword evidence="8" id="KW-1185">Reference proteome</keyword>
<evidence type="ECO:0008006" key="9">
    <source>
        <dbReference type="Google" id="ProtNLM"/>
    </source>
</evidence>
<evidence type="ECO:0000259" key="6">
    <source>
        <dbReference type="PROSITE" id="PS51194"/>
    </source>
</evidence>
<dbReference type="GO" id="GO:0016787">
    <property type="term" value="F:hydrolase activity"/>
    <property type="evidence" value="ECO:0007669"/>
    <property type="project" value="UniProtKB-KW"/>
</dbReference>
<dbReference type="PANTHER" id="PTHR47961:SF13">
    <property type="entry name" value="ACTIVATING SIGNAL COINTEGRATOR 1 COMPLEX SUBUNIT 3"/>
    <property type="match status" value="1"/>
</dbReference>
<organism evidence="7 8">
    <name type="scientific">Ceutorhynchus assimilis</name>
    <name type="common">cabbage seed weevil</name>
    <dbReference type="NCBI Taxonomy" id="467358"/>
    <lineage>
        <taxon>Eukaryota</taxon>
        <taxon>Metazoa</taxon>
        <taxon>Ecdysozoa</taxon>
        <taxon>Arthropoda</taxon>
        <taxon>Hexapoda</taxon>
        <taxon>Insecta</taxon>
        <taxon>Pterygota</taxon>
        <taxon>Neoptera</taxon>
        <taxon>Endopterygota</taxon>
        <taxon>Coleoptera</taxon>
        <taxon>Polyphaga</taxon>
        <taxon>Cucujiformia</taxon>
        <taxon>Curculionidae</taxon>
        <taxon>Ceutorhynchinae</taxon>
        <taxon>Ceutorhynchus</taxon>
    </lineage>
</organism>
<gene>
    <name evidence="7" type="ORF">CEUTPL_LOCUS9839</name>
</gene>
<evidence type="ECO:0000256" key="2">
    <source>
        <dbReference type="ARBA" id="ARBA00022801"/>
    </source>
</evidence>
<dbReference type="Pfam" id="PF00270">
    <property type="entry name" value="DEAD"/>
    <property type="match status" value="2"/>
</dbReference>
<evidence type="ECO:0000313" key="7">
    <source>
        <dbReference type="EMBL" id="CAG9769327.1"/>
    </source>
</evidence>
<dbReference type="PROSITE" id="PS51194">
    <property type="entry name" value="HELICASE_CTER"/>
    <property type="match status" value="2"/>
</dbReference>
<feature type="domain" description="Helicase C-terminal" evidence="6">
    <location>
        <begin position="1473"/>
        <end position="1668"/>
    </location>
</feature>
<dbReference type="Proteomes" id="UP001152799">
    <property type="component" value="Chromosome 5"/>
</dbReference>
<keyword evidence="4" id="KW-0067">ATP-binding</keyword>